<accession>A0ABD3URY0</accession>
<dbReference type="InterPro" id="IPR011989">
    <property type="entry name" value="ARM-like"/>
</dbReference>
<dbReference type="PANTHER" id="PTHR10182">
    <property type="entry name" value="CALCIUM-BINDING PROTEIN 39-RELATED"/>
    <property type="match status" value="1"/>
</dbReference>
<organism evidence="3 4">
    <name type="scientific">Penstemon smallii</name>
    <dbReference type="NCBI Taxonomy" id="265156"/>
    <lineage>
        <taxon>Eukaryota</taxon>
        <taxon>Viridiplantae</taxon>
        <taxon>Streptophyta</taxon>
        <taxon>Embryophyta</taxon>
        <taxon>Tracheophyta</taxon>
        <taxon>Spermatophyta</taxon>
        <taxon>Magnoliopsida</taxon>
        <taxon>eudicotyledons</taxon>
        <taxon>Gunneridae</taxon>
        <taxon>Pentapetalae</taxon>
        <taxon>asterids</taxon>
        <taxon>lamiids</taxon>
        <taxon>Lamiales</taxon>
        <taxon>Plantaginaceae</taxon>
        <taxon>Cheloneae</taxon>
        <taxon>Penstemon</taxon>
    </lineage>
</organism>
<evidence type="ECO:0000256" key="2">
    <source>
        <dbReference type="SAM" id="MobiDB-lite"/>
    </source>
</evidence>
<evidence type="ECO:0000313" key="3">
    <source>
        <dbReference type="EMBL" id="KAL3851158.1"/>
    </source>
</evidence>
<dbReference type="Proteomes" id="UP001634393">
    <property type="component" value="Unassembled WGS sequence"/>
</dbReference>
<proteinExistence type="inferred from homology"/>
<dbReference type="AlphaFoldDB" id="A0ABD3URY0"/>
<evidence type="ECO:0000313" key="4">
    <source>
        <dbReference type="Proteomes" id="UP001634393"/>
    </source>
</evidence>
<evidence type="ECO:0008006" key="5">
    <source>
        <dbReference type="Google" id="ProtNLM"/>
    </source>
</evidence>
<dbReference type="PANTHER" id="PTHR10182:SF21">
    <property type="entry name" value="CALCIUM-BINDING PROTEIN"/>
    <property type="match status" value="1"/>
</dbReference>
<name>A0ABD3URY0_9LAMI</name>
<feature type="region of interest" description="Disordered" evidence="2">
    <location>
        <begin position="1"/>
        <end position="39"/>
    </location>
</feature>
<comment type="similarity">
    <text evidence="1">Belongs to the Mo25 family.</text>
</comment>
<dbReference type="EMBL" id="JBJXBP010000001">
    <property type="protein sequence ID" value="KAL3851158.1"/>
    <property type="molecule type" value="Genomic_DNA"/>
</dbReference>
<dbReference type="InterPro" id="IPR013878">
    <property type="entry name" value="Mo25"/>
</dbReference>
<dbReference type="InterPro" id="IPR016024">
    <property type="entry name" value="ARM-type_fold"/>
</dbReference>
<dbReference type="SUPFAM" id="SSF48371">
    <property type="entry name" value="ARM repeat"/>
    <property type="match status" value="1"/>
</dbReference>
<comment type="caution">
    <text evidence="3">The sequence shown here is derived from an EMBL/GenBank/DDBJ whole genome shotgun (WGS) entry which is preliminary data.</text>
</comment>
<gene>
    <name evidence="3" type="ORF">ACJIZ3_013040</name>
</gene>
<dbReference type="Gene3D" id="1.25.10.10">
    <property type="entry name" value="Leucine-rich Repeat Variant"/>
    <property type="match status" value="1"/>
</dbReference>
<dbReference type="FunFam" id="1.25.10.10:FF:000146">
    <property type="entry name" value="putative MO25-like protein At5g47540"/>
    <property type="match status" value="1"/>
</dbReference>
<protein>
    <recommendedName>
        <fullName evidence="5">MO25-like protein At5g47540</fullName>
    </recommendedName>
</protein>
<evidence type="ECO:0000256" key="1">
    <source>
        <dbReference type="ARBA" id="ARBA00011012"/>
    </source>
</evidence>
<dbReference type="Pfam" id="PF08569">
    <property type="entry name" value="Mo25"/>
    <property type="match status" value="1"/>
</dbReference>
<reference evidence="3 4" key="1">
    <citation type="submission" date="2024-12" db="EMBL/GenBank/DDBJ databases">
        <title>The unique morphological basis and parallel evolutionary history of personate flowers in Penstemon.</title>
        <authorList>
            <person name="Depatie T.H."/>
            <person name="Wessinger C.A."/>
        </authorList>
    </citation>
    <scope>NUCLEOTIDE SEQUENCE [LARGE SCALE GENOMIC DNA]</scope>
    <source>
        <strain evidence="3">WTNN_2</strain>
        <tissue evidence="3">Leaf</tissue>
    </source>
</reference>
<sequence>MQAGSHSPDPNPGKEMPVAAVKNNNNNNNNNMAMKKTNSSPNFKKFVNKVLRSSSMKNILFKSKKSRLPVEVVRQTRALLLGLNSGADSSKSKRDDKLEQLDANIRELKSILYGVDESEPIPELCAQLTREFFKEDTLRLLIVCLPDLNFEARKDATRVVANLQRQPVQSKLIASDYLEANLDLMDKLITGYEDPSLALHYGGMLRECIRHQVVARYVLKSEHMKKFFDYIQLPNFDVASDAAATFKELMTRHKSTVAEFLTENYSWFFADFNAKLLESPNYMTRRHAIKLLGDILLDRSNSGVMIRYVSSKLNLRVLMNLLRASQKSIQIDAFHVFKLFVANQNKPSDIINILCANRSKLLRFFDGFNMDKEDEMFEADKAQVIHEIEELQATTTPNGSGELFKPIPV</sequence>
<keyword evidence="4" id="KW-1185">Reference proteome</keyword>